<evidence type="ECO:0000313" key="3">
    <source>
        <dbReference type="EMBL" id="WCO00670.1"/>
    </source>
</evidence>
<keyword evidence="4" id="KW-1185">Reference proteome</keyword>
<dbReference type="InterPro" id="IPR037401">
    <property type="entry name" value="SnoaL-like"/>
</dbReference>
<dbReference type="RefSeq" id="WP_249996161.1">
    <property type="nucleotide sequence ID" value="NZ_CP116221.1"/>
</dbReference>
<dbReference type="Gene3D" id="2.120.10.30">
    <property type="entry name" value="TolB, C-terminal domain"/>
    <property type="match status" value="1"/>
</dbReference>
<dbReference type="Proteomes" id="UP001202717">
    <property type="component" value="Chromosome"/>
</dbReference>
<feature type="region of interest" description="Disordered" evidence="1">
    <location>
        <begin position="294"/>
        <end position="315"/>
    </location>
</feature>
<dbReference type="Gene3D" id="3.10.450.50">
    <property type="match status" value="1"/>
</dbReference>
<evidence type="ECO:0000313" key="4">
    <source>
        <dbReference type="Proteomes" id="UP001202717"/>
    </source>
</evidence>
<dbReference type="InterPro" id="IPR011659">
    <property type="entry name" value="WD40"/>
</dbReference>
<dbReference type="InterPro" id="IPR032710">
    <property type="entry name" value="NTF2-like_dom_sf"/>
</dbReference>
<dbReference type="InterPro" id="IPR011042">
    <property type="entry name" value="6-blade_b-propeller_TolB-like"/>
</dbReference>
<feature type="compositionally biased region" description="Basic and acidic residues" evidence="1">
    <location>
        <begin position="294"/>
        <end position="308"/>
    </location>
</feature>
<organism evidence="3 4">
    <name type="scientific">Psychroserpens ponticola</name>
    <dbReference type="NCBI Taxonomy" id="2932268"/>
    <lineage>
        <taxon>Bacteria</taxon>
        <taxon>Pseudomonadati</taxon>
        <taxon>Bacteroidota</taxon>
        <taxon>Flavobacteriia</taxon>
        <taxon>Flavobacteriales</taxon>
        <taxon>Flavobacteriaceae</taxon>
        <taxon>Psychroserpens</taxon>
    </lineage>
</organism>
<dbReference type="EMBL" id="CP116221">
    <property type="protein sequence ID" value="WCO00670.1"/>
    <property type="molecule type" value="Genomic_DNA"/>
</dbReference>
<proteinExistence type="predicted"/>
<gene>
    <name evidence="3" type="ORF">MUN68_011390</name>
</gene>
<dbReference type="Pfam" id="PF07676">
    <property type="entry name" value="PD40"/>
    <property type="match status" value="1"/>
</dbReference>
<accession>A0ABY7RU70</accession>
<evidence type="ECO:0000259" key="2">
    <source>
        <dbReference type="Pfam" id="PF12680"/>
    </source>
</evidence>
<reference evidence="3 4" key="1">
    <citation type="submission" date="2023-01" db="EMBL/GenBank/DDBJ databases">
        <title>Psychroserpens ponticola sp. nov., isolated from seawater.</title>
        <authorList>
            <person name="Kristyanto S."/>
            <person name="Jung J."/>
            <person name="Kim J.M."/>
            <person name="Jeon C.O."/>
        </authorList>
    </citation>
    <scope>NUCLEOTIDE SEQUENCE [LARGE SCALE GENOMIC DNA]</scope>
    <source>
        <strain evidence="3 4">MSW6</strain>
    </source>
</reference>
<sequence length="422" mass="47472">MKTIPCFLAFLGTIFIINAQSNTEVFLFDLEANSSKIEVKNAKNLSNNEGYDNQPSFLNDRYILFASTRNGQTDIAKYDTRYGSKSWLNATEGGEYTPLKHPINNEISAVRLDKDGKQRLYSYSGSNGESTVLIKNLVVAYYTWYDEHTIVSAVIENDNLNLFVSNLQDGTNTKYATSVGRSFHRIPNSNLVSFISKDNENQWQIKSLNPKTGAIKVIANTLEGIEDICWLDGKTLLSGKESTLFKLRLQRDNNWKQITDLNSDGITKITRLAVNSESNKLLIAGDISPKTEAIDATKDTSNTEKTETKTSTSTSEVEAIVQRNLDAYNARDIDAFMKDYAADVKLYAYPNTLQTDGKEAMRKSYKDWFDNVKDLRAFVKKRIVIGNKVIDEEQVTANGKIRNAVAIYEIENGKIVTVTFIQ</sequence>
<protein>
    <submittedName>
        <fullName evidence="3">Nuclear transport factor 2 family protein</fullName>
    </submittedName>
</protein>
<evidence type="ECO:0000256" key="1">
    <source>
        <dbReference type="SAM" id="MobiDB-lite"/>
    </source>
</evidence>
<dbReference type="SUPFAM" id="SSF54427">
    <property type="entry name" value="NTF2-like"/>
    <property type="match status" value="1"/>
</dbReference>
<feature type="domain" description="SnoaL-like" evidence="2">
    <location>
        <begin position="321"/>
        <end position="416"/>
    </location>
</feature>
<dbReference type="Pfam" id="PF12680">
    <property type="entry name" value="SnoaL_2"/>
    <property type="match status" value="1"/>
</dbReference>
<name>A0ABY7RU70_9FLAO</name>
<dbReference type="SUPFAM" id="SSF69304">
    <property type="entry name" value="Tricorn protease N-terminal domain"/>
    <property type="match status" value="1"/>
</dbReference>